<dbReference type="EMBL" id="CABPSQ010000004">
    <property type="protein sequence ID" value="VVE68600.1"/>
    <property type="molecule type" value="Genomic_DNA"/>
</dbReference>
<gene>
    <name evidence="1" type="ORF">PCA31118_02961</name>
</gene>
<keyword evidence="2" id="KW-1185">Reference proteome</keyword>
<name>A0A5E5A941_9BURK</name>
<reference evidence="1 2" key="1">
    <citation type="submission" date="2019-08" db="EMBL/GenBank/DDBJ databases">
        <authorList>
            <person name="Peeters C."/>
        </authorList>
    </citation>
    <scope>NUCLEOTIDE SEQUENCE [LARGE SCALE GENOMIC DNA]</scope>
    <source>
        <strain evidence="1 2">LMG 31118</strain>
    </source>
</reference>
<proteinExistence type="predicted"/>
<organism evidence="1 2">
    <name type="scientific">Pandoraea captiosa</name>
    <dbReference type="NCBI Taxonomy" id="2508302"/>
    <lineage>
        <taxon>Bacteria</taxon>
        <taxon>Pseudomonadati</taxon>
        <taxon>Pseudomonadota</taxon>
        <taxon>Betaproteobacteria</taxon>
        <taxon>Burkholderiales</taxon>
        <taxon>Burkholderiaceae</taxon>
        <taxon>Pandoraea</taxon>
    </lineage>
</organism>
<evidence type="ECO:0000313" key="1">
    <source>
        <dbReference type="EMBL" id="VVE68600.1"/>
    </source>
</evidence>
<accession>A0A5E5A941</accession>
<dbReference type="AlphaFoldDB" id="A0A5E5A941"/>
<sequence length="185" mass="20618">MPKRAAENVSALIREVCSTLPTLSSLLCENIPNCERYRRESRRVLQTPGLQGFRVTEMRHIACIGRKRHAAVTWLEICEDGAARAGCFIFDVPAGQPSERTTGNCFESRGNALRTKCARRHTCENGRNRPSLLAMAEVAKRVDVGKRGRRRGEISERKQVSEMTLSMRFSGTPSATLAPSIRDLS</sequence>
<protein>
    <submittedName>
        <fullName evidence="1">Uncharacterized protein</fullName>
    </submittedName>
</protein>
<dbReference type="Proteomes" id="UP000414136">
    <property type="component" value="Unassembled WGS sequence"/>
</dbReference>
<evidence type="ECO:0000313" key="2">
    <source>
        <dbReference type="Proteomes" id="UP000414136"/>
    </source>
</evidence>